<reference evidence="1 2" key="1">
    <citation type="submission" date="2019-01" db="EMBL/GenBank/DDBJ databases">
        <title>Draft genome sequences of three monokaryotic isolates of the white-rot basidiomycete fungus Dichomitus squalens.</title>
        <authorList>
            <consortium name="DOE Joint Genome Institute"/>
            <person name="Lopez S.C."/>
            <person name="Andreopoulos B."/>
            <person name="Pangilinan J."/>
            <person name="Lipzen A."/>
            <person name="Riley R."/>
            <person name="Ahrendt S."/>
            <person name="Ng V."/>
            <person name="Barry K."/>
            <person name="Daum C."/>
            <person name="Grigoriev I.V."/>
            <person name="Hilden K.S."/>
            <person name="Makela M.R."/>
            <person name="de Vries R.P."/>
        </authorList>
    </citation>
    <scope>NUCLEOTIDE SEQUENCE [LARGE SCALE GENOMIC DNA]</scope>
    <source>
        <strain evidence="1 2">CBS 464.89</strain>
    </source>
</reference>
<organism evidence="1 2">
    <name type="scientific">Dichomitus squalens</name>
    <dbReference type="NCBI Taxonomy" id="114155"/>
    <lineage>
        <taxon>Eukaryota</taxon>
        <taxon>Fungi</taxon>
        <taxon>Dikarya</taxon>
        <taxon>Basidiomycota</taxon>
        <taxon>Agaricomycotina</taxon>
        <taxon>Agaricomycetes</taxon>
        <taxon>Polyporales</taxon>
        <taxon>Polyporaceae</taxon>
        <taxon>Dichomitus</taxon>
    </lineage>
</organism>
<feature type="non-terminal residue" evidence="1">
    <location>
        <position position="67"/>
    </location>
</feature>
<evidence type="ECO:0000313" key="2">
    <source>
        <dbReference type="Proteomes" id="UP000292082"/>
    </source>
</evidence>
<proteinExistence type="predicted"/>
<dbReference type="Proteomes" id="UP000292082">
    <property type="component" value="Unassembled WGS sequence"/>
</dbReference>
<accession>A0A4Q9PU21</accession>
<evidence type="ECO:0000313" key="1">
    <source>
        <dbReference type="EMBL" id="TBU57854.1"/>
    </source>
</evidence>
<dbReference type="AlphaFoldDB" id="A0A4Q9PU21"/>
<name>A0A4Q9PU21_9APHY</name>
<sequence>TARYQPPFSCPLFSKGSAVSQTSQKNMNREYVQEESFPRRLTLPVRHFVRWEESHRRSRGFKGELVG</sequence>
<feature type="non-terminal residue" evidence="1">
    <location>
        <position position="1"/>
    </location>
</feature>
<dbReference type="EMBL" id="ML145132">
    <property type="protein sequence ID" value="TBU57854.1"/>
    <property type="molecule type" value="Genomic_DNA"/>
</dbReference>
<keyword evidence="2" id="KW-1185">Reference proteome</keyword>
<gene>
    <name evidence="1" type="ORF">BD310DRAFT_928496</name>
</gene>
<protein>
    <submittedName>
        <fullName evidence="1">Uncharacterized protein</fullName>
    </submittedName>
</protein>